<reference evidence="1" key="2">
    <citation type="submission" date="2020-06" db="EMBL/GenBank/DDBJ databases">
        <authorList>
            <person name="Sheffer M."/>
        </authorList>
    </citation>
    <scope>NUCLEOTIDE SEQUENCE</scope>
</reference>
<organism evidence="1 2">
    <name type="scientific">Argiope bruennichi</name>
    <name type="common">Wasp spider</name>
    <name type="synonym">Aranea bruennichi</name>
    <dbReference type="NCBI Taxonomy" id="94029"/>
    <lineage>
        <taxon>Eukaryota</taxon>
        <taxon>Metazoa</taxon>
        <taxon>Ecdysozoa</taxon>
        <taxon>Arthropoda</taxon>
        <taxon>Chelicerata</taxon>
        <taxon>Arachnida</taxon>
        <taxon>Araneae</taxon>
        <taxon>Araneomorphae</taxon>
        <taxon>Entelegynae</taxon>
        <taxon>Araneoidea</taxon>
        <taxon>Araneidae</taxon>
        <taxon>Argiope</taxon>
    </lineage>
</organism>
<reference evidence="1" key="1">
    <citation type="journal article" date="2020" name="bioRxiv">
        <title>Chromosome-level reference genome of the European wasp spider Argiope bruennichi: a resource for studies on range expansion and evolutionary adaptation.</title>
        <authorList>
            <person name="Sheffer M.M."/>
            <person name="Hoppe A."/>
            <person name="Krehenwinkel H."/>
            <person name="Uhl G."/>
            <person name="Kuss A.W."/>
            <person name="Jensen L."/>
            <person name="Jensen C."/>
            <person name="Gillespie R.G."/>
            <person name="Hoff K.J."/>
            <person name="Prost S."/>
        </authorList>
    </citation>
    <scope>NUCLEOTIDE SEQUENCE</scope>
</reference>
<comment type="caution">
    <text evidence="1">The sequence shown here is derived from an EMBL/GenBank/DDBJ whole genome shotgun (WGS) entry which is preliminary data.</text>
</comment>
<sequence length="73" mass="8282">MFSSDEIGPTITEYLGGFSFASNEALERCKKRISIQVTDELQMNRCRDETNEDETYILTGLTPLPRRGVIKPV</sequence>
<accession>A0A8T0F0M0</accession>
<dbReference type="EMBL" id="JABXBU010000030">
    <property type="protein sequence ID" value="KAF8784371.1"/>
    <property type="molecule type" value="Genomic_DNA"/>
</dbReference>
<keyword evidence="2" id="KW-1185">Reference proteome</keyword>
<dbReference type="AlphaFoldDB" id="A0A8T0F0M0"/>
<gene>
    <name evidence="1" type="ORF">HNY73_010059</name>
</gene>
<evidence type="ECO:0000313" key="2">
    <source>
        <dbReference type="Proteomes" id="UP000807504"/>
    </source>
</evidence>
<protein>
    <submittedName>
        <fullName evidence="1">Uncharacterized protein</fullName>
    </submittedName>
</protein>
<dbReference type="Proteomes" id="UP000807504">
    <property type="component" value="Unassembled WGS sequence"/>
</dbReference>
<proteinExistence type="predicted"/>
<name>A0A8T0F0M0_ARGBR</name>
<evidence type="ECO:0000313" key="1">
    <source>
        <dbReference type="EMBL" id="KAF8784371.1"/>
    </source>
</evidence>